<keyword evidence="1" id="KW-0732">Signal</keyword>
<feature type="signal peptide" evidence="1">
    <location>
        <begin position="1"/>
        <end position="20"/>
    </location>
</feature>
<sequence>MIRPLFALLLLSTFTGTTWANNNLFLPGDAFFHATLTQESVEKLVQQQPLFVLENSLQDAFPGTFCGNAGYRRAEVEAFSPQFVKNLKWTYDLIRKSDRRELREIPGPEGTTYQEINGLLLFLMRKDFDIEKYRQRLGLRYNENWVSEAEKYDKFLQLCCFVQIPEAIEASWRDSRLVPGLEVTLPQATIQEGRAVEVPVKIKGEVQAILVRSGPVQPYFDVEDSREIYVVTEKETTIYLSHEGRWAKYDTYQDGKLVTEHPWPD</sequence>
<dbReference type="Proteomes" id="UP000237819">
    <property type="component" value="Unassembled WGS sequence"/>
</dbReference>
<evidence type="ECO:0000313" key="2">
    <source>
        <dbReference type="EMBL" id="PQO45303.1"/>
    </source>
</evidence>
<feature type="chain" id="PRO_5015472812" evidence="1">
    <location>
        <begin position="21"/>
        <end position="265"/>
    </location>
</feature>
<organism evidence="2 3">
    <name type="scientific">Blastopirellula marina</name>
    <dbReference type="NCBI Taxonomy" id="124"/>
    <lineage>
        <taxon>Bacteria</taxon>
        <taxon>Pseudomonadati</taxon>
        <taxon>Planctomycetota</taxon>
        <taxon>Planctomycetia</taxon>
        <taxon>Pirellulales</taxon>
        <taxon>Pirellulaceae</taxon>
        <taxon>Blastopirellula</taxon>
    </lineage>
</organism>
<accession>A0A2S8GLJ1</accession>
<dbReference type="OrthoDB" id="289989at2"/>
<proteinExistence type="predicted"/>
<dbReference type="AlphaFoldDB" id="A0A2S8GLJ1"/>
<reference evidence="2 3" key="1">
    <citation type="submission" date="2018-02" db="EMBL/GenBank/DDBJ databases">
        <title>Comparative genomes isolates from brazilian mangrove.</title>
        <authorList>
            <person name="Araujo J.E."/>
            <person name="Taketani R.G."/>
            <person name="Silva M.C.P."/>
            <person name="Loureco M.V."/>
            <person name="Andreote F.D."/>
        </authorList>
    </citation>
    <scope>NUCLEOTIDE SEQUENCE [LARGE SCALE GENOMIC DNA]</scope>
    <source>
        <strain evidence="2 3">Nap-Phe MGV</strain>
    </source>
</reference>
<evidence type="ECO:0000313" key="3">
    <source>
        <dbReference type="Proteomes" id="UP000237819"/>
    </source>
</evidence>
<dbReference type="EMBL" id="PUHZ01000015">
    <property type="protein sequence ID" value="PQO45303.1"/>
    <property type="molecule type" value="Genomic_DNA"/>
</dbReference>
<protein>
    <submittedName>
        <fullName evidence="2">Uncharacterized protein</fullName>
    </submittedName>
</protein>
<dbReference type="RefSeq" id="WP_105336283.1">
    <property type="nucleotide sequence ID" value="NZ_PUHZ01000015.1"/>
</dbReference>
<name>A0A2S8GLJ1_9BACT</name>
<comment type="caution">
    <text evidence="2">The sequence shown here is derived from an EMBL/GenBank/DDBJ whole genome shotgun (WGS) entry which is preliminary data.</text>
</comment>
<evidence type="ECO:0000256" key="1">
    <source>
        <dbReference type="SAM" id="SignalP"/>
    </source>
</evidence>
<gene>
    <name evidence="2" type="ORF">C5Y93_15225</name>
</gene>